<dbReference type="EMBL" id="CAXKWB010004686">
    <property type="protein sequence ID" value="CAL4074871.1"/>
    <property type="molecule type" value="Genomic_DNA"/>
</dbReference>
<proteinExistence type="predicted"/>
<protein>
    <submittedName>
        <fullName evidence="3">Uncharacterized protein</fullName>
    </submittedName>
</protein>
<dbReference type="Proteomes" id="UP001497623">
    <property type="component" value="Unassembled WGS sequence"/>
</dbReference>
<feature type="non-terminal residue" evidence="3">
    <location>
        <position position="176"/>
    </location>
</feature>
<feature type="coiled-coil region" evidence="1">
    <location>
        <begin position="91"/>
        <end position="143"/>
    </location>
</feature>
<sequence>KKVKVANVQLTTAKKNKPLLFRTVGSRTDSGLKKIRSPSAGPQSSRRTISPSRPSSSPSKMFISEEESPMSSPVHTQNPNTVMPERIREVLSEARERIVNLEGEKQHLQEQLAETQQDFRDTEYDLEQKIVSLEEDLKRLQEEVHTRGIREERDSVAVVRAQREVRTLSTKSQTLQ</sequence>
<evidence type="ECO:0000313" key="4">
    <source>
        <dbReference type="Proteomes" id="UP001497623"/>
    </source>
</evidence>
<accession>A0AAV2QAM5</accession>
<feature type="region of interest" description="Disordered" evidence="2">
    <location>
        <begin position="21"/>
        <end position="82"/>
    </location>
</feature>
<gene>
    <name evidence="3" type="ORF">MNOR_LOCUS9629</name>
</gene>
<evidence type="ECO:0000256" key="1">
    <source>
        <dbReference type="SAM" id="Coils"/>
    </source>
</evidence>
<name>A0AAV2QAM5_MEGNR</name>
<feature type="non-terminal residue" evidence="3">
    <location>
        <position position="1"/>
    </location>
</feature>
<feature type="compositionally biased region" description="Polar residues" evidence="2">
    <location>
        <begin position="69"/>
        <end position="81"/>
    </location>
</feature>
<evidence type="ECO:0000256" key="2">
    <source>
        <dbReference type="SAM" id="MobiDB-lite"/>
    </source>
</evidence>
<reference evidence="3 4" key="1">
    <citation type="submission" date="2024-05" db="EMBL/GenBank/DDBJ databases">
        <authorList>
            <person name="Wallberg A."/>
        </authorList>
    </citation>
    <scope>NUCLEOTIDE SEQUENCE [LARGE SCALE GENOMIC DNA]</scope>
</reference>
<organism evidence="3 4">
    <name type="scientific">Meganyctiphanes norvegica</name>
    <name type="common">Northern krill</name>
    <name type="synonym">Thysanopoda norvegica</name>
    <dbReference type="NCBI Taxonomy" id="48144"/>
    <lineage>
        <taxon>Eukaryota</taxon>
        <taxon>Metazoa</taxon>
        <taxon>Ecdysozoa</taxon>
        <taxon>Arthropoda</taxon>
        <taxon>Crustacea</taxon>
        <taxon>Multicrustacea</taxon>
        <taxon>Malacostraca</taxon>
        <taxon>Eumalacostraca</taxon>
        <taxon>Eucarida</taxon>
        <taxon>Euphausiacea</taxon>
        <taxon>Euphausiidae</taxon>
        <taxon>Meganyctiphanes</taxon>
    </lineage>
</organism>
<evidence type="ECO:0000313" key="3">
    <source>
        <dbReference type="EMBL" id="CAL4074871.1"/>
    </source>
</evidence>
<dbReference type="AlphaFoldDB" id="A0AAV2QAM5"/>
<feature type="compositionally biased region" description="Low complexity" evidence="2">
    <location>
        <begin position="44"/>
        <end position="59"/>
    </location>
</feature>
<comment type="caution">
    <text evidence="3">The sequence shown here is derived from an EMBL/GenBank/DDBJ whole genome shotgun (WGS) entry which is preliminary data.</text>
</comment>
<keyword evidence="1" id="KW-0175">Coiled coil</keyword>
<keyword evidence="4" id="KW-1185">Reference proteome</keyword>